<keyword evidence="3" id="KW-1185">Reference proteome</keyword>
<feature type="domain" description="FlgD/Vpr Ig-like" evidence="1">
    <location>
        <begin position="10"/>
        <end position="46"/>
    </location>
</feature>
<dbReference type="Gene3D" id="2.60.40.4070">
    <property type="match status" value="1"/>
</dbReference>
<sequence>MLGVRQPTIKVVGRVPLGATKHGRNRFAWDGKVAGKRLPPGKYLLTYRLLRGAAVTSVSNSIPFSVTR</sequence>
<comment type="caution">
    <text evidence="2">The sequence shown here is derived from an EMBL/GenBank/DDBJ whole genome shotgun (WGS) entry which is preliminary data.</text>
</comment>
<reference evidence="2" key="1">
    <citation type="submission" date="2022-10" db="EMBL/GenBank/DDBJ databases">
        <title>The WGS of Solirubrobacter ginsenosidimutans DSM 21036.</title>
        <authorList>
            <person name="Jiang Z."/>
        </authorList>
    </citation>
    <scope>NUCLEOTIDE SEQUENCE</scope>
    <source>
        <strain evidence="2">DSM 21036</strain>
    </source>
</reference>
<proteinExistence type="predicted"/>
<dbReference type="Pfam" id="PF13860">
    <property type="entry name" value="FlgD_ig"/>
    <property type="match status" value="1"/>
</dbReference>
<accession>A0A9X3MW76</accession>
<dbReference type="Proteomes" id="UP001149140">
    <property type="component" value="Unassembled WGS sequence"/>
</dbReference>
<dbReference type="EMBL" id="JAPDOD010000018">
    <property type="protein sequence ID" value="MDA0162468.1"/>
    <property type="molecule type" value="Genomic_DNA"/>
</dbReference>
<evidence type="ECO:0000313" key="2">
    <source>
        <dbReference type="EMBL" id="MDA0162468.1"/>
    </source>
</evidence>
<evidence type="ECO:0000313" key="3">
    <source>
        <dbReference type="Proteomes" id="UP001149140"/>
    </source>
</evidence>
<dbReference type="AlphaFoldDB" id="A0A9X3MW76"/>
<dbReference type="InterPro" id="IPR025965">
    <property type="entry name" value="FlgD/Vpr_Ig-like"/>
</dbReference>
<organism evidence="2 3">
    <name type="scientific">Solirubrobacter ginsenosidimutans</name>
    <dbReference type="NCBI Taxonomy" id="490573"/>
    <lineage>
        <taxon>Bacteria</taxon>
        <taxon>Bacillati</taxon>
        <taxon>Actinomycetota</taxon>
        <taxon>Thermoleophilia</taxon>
        <taxon>Solirubrobacterales</taxon>
        <taxon>Solirubrobacteraceae</taxon>
        <taxon>Solirubrobacter</taxon>
    </lineage>
</organism>
<protein>
    <recommendedName>
        <fullName evidence="1">FlgD/Vpr Ig-like domain-containing protein</fullName>
    </recommendedName>
</protein>
<evidence type="ECO:0000259" key="1">
    <source>
        <dbReference type="Pfam" id="PF13860"/>
    </source>
</evidence>
<dbReference type="RefSeq" id="WP_270041707.1">
    <property type="nucleotide sequence ID" value="NZ_JAPDOD010000018.1"/>
</dbReference>
<name>A0A9X3MW76_9ACTN</name>
<gene>
    <name evidence="2" type="ORF">OM076_19500</name>
</gene>